<evidence type="ECO:0000313" key="2">
    <source>
        <dbReference type="Proteomes" id="UP000805193"/>
    </source>
</evidence>
<keyword evidence="2" id="KW-1185">Reference proteome</keyword>
<protein>
    <submittedName>
        <fullName evidence="1">Uncharacterized protein</fullName>
    </submittedName>
</protein>
<dbReference type="EMBL" id="JABSTQ010003201">
    <property type="protein sequence ID" value="KAG0443580.1"/>
    <property type="molecule type" value="Genomic_DNA"/>
</dbReference>
<evidence type="ECO:0000313" key="1">
    <source>
        <dbReference type="EMBL" id="KAG0443580.1"/>
    </source>
</evidence>
<proteinExistence type="predicted"/>
<name>A0AC60QW35_IXOPE</name>
<organism evidence="1 2">
    <name type="scientific">Ixodes persulcatus</name>
    <name type="common">Taiga tick</name>
    <dbReference type="NCBI Taxonomy" id="34615"/>
    <lineage>
        <taxon>Eukaryota</taxon>
        <taxon>Metazoa</taxon>
        <taxon>Ecdysozoa</taxon>
        <taxon>Arthropoda</taxon>
        <taxon>Chelicerata</taxon>
        <taxon>Arachnida</taxon>
        <taxon>Acari</taxon>
        <taxon>Parasitiformes</taxon>
        <taxon>Ixodida</taxon>
        <taxon>Ixodoidea</taxon>
        <taxon>Ixodidae</taxon>
        <taxon>Ixodinae</taxon>
        <taxon>Ixodes</taxon>
    </lineage>
</organism>
<gene>
    <name evidence="1" type="ORF">HPB47_014752</name>
</gene>
<dbReference type="Proteomes" id="UP000805193">
    <property type="component" value="Unassembled WGS sequence"/>
</dbReference>
<accession>A0AC60QW35</accession>
<reference evidence="1 2" key="1">
    <citation type="journal article" date="2020" name="Cell">
        <title>Large-Scale Comparative Analyses of Tick Genomes Elucidate Their Genetic Diversity and Vector Capacities.</title>
        <authorList>
            <consortium name="Tick Genome and Microbiome Consortium (TIGMIC)"/>
            <person name="Jia N."/>
            <person name="Wang J."/>
            <person name="Shi W."/>
            <person name="Du L."/>
            <person name="Sun Y."/>
            <person name="Zhan W."/>
            <person name="Jiang J.F."/>
            <person name="Wang Q."/>
            <person name="Zhang B."/>
            <person name="Ji P."/>
            <person name="Bell-Sakyi L."/>
            <person name="Cui X.M."/>
            <person name="Yuan T.T."/>
            <person name="Jiang B.G."/>
            <person name="Yang W.F."/>
            <person name="Lam T.T."/>
            <person name="Chang Q.C."/>
            <person name="Ding S.J."/>
            <person name="Wang X.J."/>
            <person name="Zhu J.G."/>
            <person name="Ruan X.D."/>
            <person name="Zhao L."/>
            <person name="Wei J.T."/>
            <person name="Ye R.Z."/>
            <person name="Que T.C."/>
            <person name="Du C.H."/>
            <person name="Zhou Y.H."/>
            <person name="Cheng J.X."/>
            <person name="Dai P.F."/>
            <person name="Guo W.B."/>
            <person name="Han X.H."/>
            <person name="Huang E.J."/>
            <person name="Li L.F."/>
            <person name="Wei W."/>
            <person name="Gao Y.C."/>
            <person name="Liu J.Z."/>
            <person name="Shao H.Z."/>
            <person name="Wang X."/>
            <person name="Wang C.C."/>
            <person name="Yang T.C."/>
            <person name="Huo Q.B."/>
            <person name="Li W."/>
            <person name="Chen H.Y."/>
            <person name="Chen S.E."/>
            <person name="Zhou L.G."/>
            <person name="Ni X.B."/>
            <person name="Tian J.H."/>
            <person name="Sheng Y."/>
            <person name="Liu T."/>
            <person name="Pan Y.S."/>
            <person name="Xia L.Y."/>
            <person name="Li J."/>
            <person name="Zhao F."/>
            <person name="Cao W.C."/>
        </authorList>
    </citation>
    <scope>NUCLEOTIDE SEQUENCE [LARGE SCALE GENOMIC DNA]</scope>
    <source>
        <strain evidence="1">Iper-2018</strain>
    </source>
</reference>
<sequence length="98" mass="11675">NTMTEHTNHDKRTEGHHCIDTHLLELWRKRRRVVKISKKDKSRTTLQGKIARLTYEAREYADQLATDIWLQTCENMSDNLHTPRLWQIVRTPLGQSRP</sequence>
<feature type="non-terminal residue" evidence="1">
    <location>
        <position position="1"/>
    </location>
</feature>
<feature type="non-terminal residue" evidence="1">
    <location>
        <position position="98"/>
    </location>
</feature>
<comment type="caution">
    <text evidence="1">The sequence shown here is derived from an EMBL/GenBank/DDBJ whole genome shotgun (WGS) entry which is preliminary data.</text>
</comment>